<sequence>MSKIGRKSIEIPENVTVEANKDFVVAKGELGELRVDLNDKIKVQVSDKEVLVSRKDEEKISKSLHGTIRSLIANAVHGVSKGFEKTLEIVGVGYRAQIEGDKLILKLGFSHDIEFPIPQDVAIEVKKNTIIIKGIDKQRVGQVSAEIRAYKKPEPYKGKGIKYSDEKIIRKAGKAVKGAASGA</sequence>
<dbReference type="Gene3D" id="3.90.930.12">
    <property type="entry name" value="Ribosomal protein L6, alpha-beta domain"/>
    <property type="match status" value="2"/>
</dbReference>
<dbReference type="AlphaFoldDB" id="A0A1V5SEN7"/>
<keyword evidence="3 4" id="KW-0687">Ribonucleoprotein</keyword>
<evidence type="ECO:0000256" key="3">
    <source>
        <dbReference type="ARBA" id="ARBA00023274"/>
    </source>
</evidence>
<dbReference type="PANTHER" id="PTHR11655:SF14">
    <property type="entry name" value="LARGE RIBOSOMAL SUBUNIT PROTEIN UL6M"/>
    <property type="match status" value="1"/>
</dbReference>
<feature type="domain" description="Large ribosomal subunit protein uL6 alpha-beta" evidence="7">
    <location>
        <begin position="11"/>
        <end position="82"/>
    </location>
</feature>
<comment type="caution">
    <text evidence="8">The sequence shown here is derived from an EMBL/GenBank/DDBJ whole genome shotgun (WGS) entry which is preliminary data.</text>
</comment>
<dbReference type="GO" id="GO:0002181">
    <property type="term" value="P:cytoplasmic translation"/>
    <property type="evidence" value="ECO:0007669"/>
    <property type="project" value="TreeGrafter"/>
</dbReference>
<comment type="similarity">
    <text evidence="1 4 5">Belongs to the universal ribosomal protein uL6 family.</text>
</comment>
<dbReference type="NCBIfam" id="TIGR03654">
    <property type="entry name" value="L6_bact"/>
    <property type="match status" value="1"/>
</dbReference>
<keyword evidence="2 4" id="KW-0689">Ribosomal protein</keyword>
<dbReference type="HAMAP" id="MF_01365_B">
    <property type="entry name" value="Ribosomal_uL6_B"/>
    <property type="match status" value="1"/>
</dbReference>
<evidence type="ECO:0000256" key="4">
    <source>
        <dbReference type="HAMAP-Rule" id="MF_01365"/>
    </source>
</evidence>
<comment type="subunit">
    <text evidence="4">Part of the 50S ribosomal subunit.</text>
</comment>
<dbReference type="SUPFAM" id="SSF56053">
    <property type="entry name" value="Ribosomal protein L6"/>
    <property type="match status" value="2"/>
</dbReference>
<feature type="domain" description="Large ribosomal subunit protein uL6 alpha-beta" evidence="7">
    <location>
        <begin position="90"/>
        <end position="163"/>
    </location>
</feature>
<dbReference type="FunFam" id="3.90.930.12:FF:000001">
    <property type="entry name" value="50S ribosomal protein L6"/>
    <property type="match status" value="1"/>
</dbReference>
<dbReference type="InterPro" id="IPR002358">
    <property type="entry name" value="Ribosomal_uL6_CS"/>
</dbReference>
<organism evidence="8">
    <name type="scientific">candidate division WS2 bacterium ADurb.Bin280</name>
    <dbReference type="NCBI Taxonomy" id="1852829"/>
    <lineage>
        <taxon>Bacteria</taxon>
        <taxon>candidate division WS2</taxon>
    </lineage>
</organism>
<dbReference type="InterPro" id="IPR036789">
    <property type="entry name" value="Ribosomal_uL6-like_a/b-dom_sf"/>
</dbReference>
<protein>
    <recommendedName>
        <fullName evidence="4">Large ribosomal subunit protein uL6</fullName>
    </recommendedName>
</protein>
<keyword evidence="4 6" id="KW-0699">rRNA-binding</keyword>
<dbReference type="PIRSF" id="PIRSF002162">
    <property type="entry name" value="Ribosomal_L6"/>
    <property type="match status" value="1"/>
</dbReference>
<dbReference type="InterPro" id="IPR020040">
    <property type="entry name" value="Ribosomal_uL6_a/b-dom"/>
</dbReference>
<proteinExistence type="inferred from homology"/>
<dbReference type="GO" id="GO:0019843">
    <property type="term" value="F:rRNA binding"/>
    <property type="evidence" value="ECO:0007669"/>
    <property type="project" value="UniProtKB-UniRule"/>
</dbReference>
<gene>
    <name evidence="4 8" type="primary">rplF</name>
    <name evidence="8" type="ORF">BWY43_00336</name>
</gene>
<name>A0A1V5SEN7_9BACT</name>
<reference evidence="8" key="1">
    <citation type="submission" date="2017-02" db="EMBL/GenBank/DDBJ databases">
        <title>Delving into the versatile metabolic prowess of the omnipresent phylum Bacteroidetes.</title>
        <authorList>
            <person name="Nobu M.K."/>
            <person name="Mei R."/>
            <person name="Narihiro T."/>
            <person name="Kuroda K."/>
            <person name="Liu W.-T."/>
        </authorList>
    </citation>
    <scope>NUCLEOTIDE SEQUENCE</scope>
    <source>
        <strain evidence="8">ADurb.Bin280</strain>
    </source>
</reference>
<accession>A0A1V5SEN7</accession>
<dbReference type="InterPro" id="IPR019906">
    <property type="entry name" value="Ribosomal_uL6_bac-type"/>
</dbReference>
<dbReference type="InterPro" id="IPR000702">
    <property type="entry name" value="Ribosomal_uL6-like"/>
</dbReference>
<evidence type="ECO:0000256" key="6">
    <source>
        <dbReference type="RuleBase" id="RU003870"/>
    </source>
</evidence>
<dbReference type="GO" id="GO:0003735">
    <property type="term" value="F:structural constituent of ribosome"/>
    <property type="evidence" value="ECO:0007669"/>
    <property type="project" value="UniProtKB-UniRule"/>
</dbReference>
<dbReference type="PANTHER" id="PTHR11655">
    <property type="entry name" value="60S/50S RIBOSOMAL PROTEIN L6/L9"/>
    <property type="match status" value="1"/>
</dbReference>
<evidence type="ECO:0000256" key="2">
    <source>
        <dbReference type="ARBA" id="ARBA00022980"/>
    </source>
</evidence>
<evidence type="ECO:0000256" key="1">
    <source>
        <dbReference type="ARBA" id="ARBA00009356"/>
    </source>
</evidence>
<dbReference type="EMBL" id="MWBO01000021">
    <property type="protein sequence ID" value="OQA52774.1"/>
    <property type="molecule type" value="Genomic_DNA"/>
</dbReference>
<dbReference type="PRINTS" id="PR00059">
    <property type="entry name" value="RIBOSOMALL6"/>
</dbReference>
<dbReference type="Pfam" id="PF00347">
    <property type="entry name" value="Ribosomal_L6"/>
    <property type="match status" value="2"/>
</dbReference>
<evidence type="ECO:0000313" key="8">
    <source>
        <dbReference type="EMBL" id="OQA52774.1"/>
    </source>
</evidence>
<evidence type="ECO:0000256" key="5">
    <source>
        <dbReference type="RuleBase" id="RU003869"/>
    </source>
</evidence>
<dbReference type="PROSITE" id="PS00525">
    <property type="entry name" value="RIBOSOMAL_L6_1"/>
    <property type="match status" value="1"/>
</dbReference>
<dbReference type="GO" id="GO:0022625">
    <property type="term" value="C:cytosolic large ribosomal subunit"/>
    <property type="evidence" value="ECO:0007669"/>
    <property type="project" value="UniProtKB-UniRule"/>
</dbReference>
<comment type="function">
    <text evidence="4 6">This protein binds to the 23S rRNA, and is important in its secondary structure. It is located near the subunit interface in the base of the L7/L12 stalk, and near the tRNA binding site of the peptidyltransferase center.</text>
</comment>
<keyword evidence="4 6" id="KW-0694">RNA-binding</keyword>
<dbReference type="Proteomes" id="UP000485367">
    <property type="component" value="Unassembled WGS sequence"/>
</dbReference>
<evidence type="ECO:0000259" key="7">
    <source>
        <dbReference type="Pfam" id="PF00347"/>
    </source>
</evidence>